<evidence type="ECO:0000313" key="1">
    <source>
        <dbReference type="EMBL" id="KAK1144934.1"/>
    </source>
</evidence>
<protein>
    <submittedName>
        <fullName evidence="1">Uncharacterized protein</fullName>
    </submittedName>
</protein>
<accession>A0ACC3B3U6</accession>
<dbReference type="Proteomes" id="UP001177260">
    <property type="component" value="Unassembled WGS sequence"/>
</dbReference>
<comment type="caution">
    <text evidence="1">The sequence shown here is derived from an EMBL/GenBank/DDBJ whole genome shotgun (WGS) entry which is preliminary data.</text>
</comment>
<sequence>MAIPQVLLVSALALLVPVTAQQGKDPLKDFCRRFGHQTAVIDNKLFIDGGFVNYSPLDQNPENYTNSRILYADFDVNNQGMPQAYANLSKPSTVPSVNGGILWPDTVNKILYQYGGEFDDKDDSSNFTLWMYDALYNTWNKTKEDDTQDGIQRASYGAGVTVQDRGVGYHYGGWLSNASVPDWGDSAPIALSHLLSYNMLENTWTNSSGPDSVGRAEGVMLYVPASDSGMLVYLGGVQTPSKNGTMTGQPMNEILLYDIANSKWYTQKATGEVPEQRRRFCAGVVWAEDRSSYNIYLYGGLGVPAGLGFDDIYILSIPSFRWIKWYPLSPGEGFPHHSLTCDVVNNAQMIVMGGTFTNSTSCDVPPIYGMHNMDLGKQNSLKQNWASFNPNLTTYKVPSEVTDVIGGSATGGAKIKSPSGGFNDRDLQPYFERQYTPATRSPTRPIPTATASADSSSSKKPVGAIVGGVVGGVAGAAIIIVLVWFLLRRQRKKKAGADGATPVPTTSEPPTALSSPTAGGFGYSDPKHVAADPYPLLGDSYASQHTHNEQQGQGVVETTHQRSPSELDPAPLVELSSPDAEAVAASRAQYSATTVSPEESAPGGWWKPDGSVGNAGMQR</sequence>
<name>A0ACC3B3U6_9EURO</name>
<proteinExistence type="predicted"/>
<reference evidence="1 2" key="1">
    <citation type="journal article" date="2023" name="ACS Omega">
        <title>Identification of the Neoaspergillic Acid Biosynthesis Gene Cluster by Establishing an In Vitro CRISPR-Ribonucleoprotein Genetic System in Aspergillus melleus.</title>
        <authorList>
            <person name="Yuan B."/>
            <person name="Grau M.F."/>
            <person name="Murata R.M."/>
            <person name="Torok T."/>
            <person name="Venkateswaran K."/>
            <person name="Stajich J.E."/>
            <person name="Wang C.C.C."/>
        </authorList>
    </citation>
    <scope>NUCLEOTIDE SEQUENCE [LARGE SCALE GENOMIC DNA]</scope>
    <source>
        <strain evidence="1 2">IMV 1140</strain>
    </source>
</reference>
<dbReference type="EMBL" id="JAOPJF010000027">
    <property type="protein sequence ID" value="KAK1144934.1"/>
    <property type="molecule type" value="Genomic_DNA"/>
</dbReference>
<organism evidence="1 2">
    <name type="scientific">Aspergillus melleus</name>
    <dbReference type="NCBI Taxonomy" id="138277"/>
    <lineage>
        <taxon>Eukaryota</taxon>
        <taxon>Fungi</taxon>
        <taxon>Dikarya</taxon>
        <taxon>Ascomycota</taxon>
        <taxon>Pezizomycotina</taxon>
        <taxon>Eurotiomycetes</taxon>
        <taxon>Eurotiomycetidae</taxon>
        <taxon>Eurotiales</taxon>
        <taxon>Aspergillaceae</taxon>
        <taxon>Aspergillus</taxon>
        <taxon>Aspergillus subgen. Circumdati</taxon>
    </lineage>
</organism>
<keyword evidence="2" id="KW-1185">Reference proteome</keyword>
<gene>
    <name evidence="1" type="ORF">N8T08_004649</name>
</gene>
<evidence type="ECO:0000313" key="2">
    <source>
        <dbReference type="Proteomes" id="UP001177260"/>
    </source>
</evidence>